<organism evidence="2 3">
    <name type="scientific">Rangifer tarandus platyrhynchus</name>
    <name type="common">Svalbard reindeer</name>
    <dbReference type="NCBI Taxonomy" id="3082113"/>
    <lineage>
        <taxon>Eukaryota</taxon>
        <taxon>Metazoa</taxon>
        <taxon>Chordata</taxon>
        <taxon>Craniata</taxon>
        <taxon>Vertebrata</taxon>
        <taxon>Euteleostomi</taxon>
        <taxon>Mammalia</taxon>
        <taxon>Eutheria</taxon>
        <taxon>Laurasiatheria</taxon>
        <taxon>Artiodactyla</taxon>
        <taxon>Ruminantia</taxon>
        <taxon>Pecora</taxon>
        <taxon>Cervidae</taxon>
        <taxon>Odocoileinae</taxon>
        <taxon>Rangifer</taxon>
    </lineage>
</organism>
<keyword evidence="3" id="KW-1185">Reference proteome</keyword>
<dbReference type="EMBL" id="OX459942">
    <property type="protein sequence ID" value="CAI9177323.1"/>
    <property type="molecule type" value="Genomic_DNA"/>
</dbReference>
<feature type="region of interest" description="Disordered" evidence="1">
    <location>
        <begin position="36"/>
        <end position="72"/>
    </location>
</feature>
<evidence type="ECO:0000313" key="3">
    <source>
        <dbReference type="Proteomes" id="UP001176941"/>
    </source>
</evidence>
<sequence length="218" mass="22796">MWGPRAEGVISRDVGTADRRVISREEAAPRSPVNIRVLLGGGDQGAAGGERSLLPSGDAESAGPTRPQKQKEAHAPLLWEIKMLRGPCDIPSFANAAGLLSCSPGQTEPRADRTWVIIGRNTVVALILSKVADPTAPPLLWDQTASESPAPSVSESLLSGAGRCLCGRVLCGGRRPRAVRLPQDHLLAVGAAGYVLGPHAPRTSTLDADSGFRAFSPC</sequence>
<feature type="compositionally biased region" description="Gly residues" evidence="1">
    <location>
        <begin position="39"/>
        <end position="48"/>
    </location>
</feature>
<protein>
    <submittedName>
        <fullName evidence="2">Uncharacterized protein</fullName>
    </submittedName>
</protein>
<name>A0ABN8ZTT1_RANTA</name>
<proteinExistence type="predicted"/>
<evidence type="ECO:0000313" key="2">
    <source>
        <dbReference type="EMBL" id="CAI9177323.1"/>
    </source>
</evidence>
<reference evidence="2" key="1">
    <citation type="submission" date="2023-04" db="EMBL/GenBank/DDBJ databases">
        <authorList>
            <consortium name="ELIXIR-Norway"/>
        </authorList>
    </citation>
    <scope>NUCLEOTIDE SEQUENCE [LARGE SCALE GENOMIC DNA]</scope>
</reference>
<gene>
    <name evidence="2" type="ORF">MRATA1EN1_LOCUS26285</name>
</gene>
<accession>A0ABN8ZTT1</accession>
<evidence type="ECO:0000256" key="1">
    <source>
        <dbReference type="SAM" id="MobiDB-lite"/>
    </source>
</evidence>
<dbReference type="Proteomes" id="UP001176941">
    <property type="component" value="Chromosome 6"/>
</dbReference>